<evidence type="ECO:0000313" key="5">
    <source>
        <dbReference type="Proteomes" id="UP000706891"/>
    </source>
</evidence>
<reference evidence="4" key="2">
    <citation type="journal article" date="2021" name="Sci. Rep.">
        <title>The distribution of antibiotic resistance genes in chicken gut microbiota commensals.</title>
        <authorList>
            <person name="Juricova H."/>
            <person name="Matiasovicova J."/>
            <person name="Kubasova T."/>
            <person name="Cejkova D."/>
            <person name="Rychlik I."/>
        </authorList>
    </citation>
    <scope>NUCLEOTIDE SEQUENCE</scope>
    <source>
        <strain evidence="4">An824</strain>
    </source>
</reference>
<evidence type="ECO:0000256" key="1">
    <source>
        <dbReference type="ARBA" id="ARBA00022801"/>
    </source>
</evidence>
<dbReference type="Gene3D" id="2.60.40.1180">
    <property type="entry name" value="Golgi alpha-mannosidase II"/>
    <property type="match status" value="1"/>
</dbReference>
<keyword evidence="2" id="KW-0326">Glycosidase</keyword>
<name>A0A938WTL3_9BACT</name>
<evidence type="ECO:0000256" key="2">
    <source>
        <dbReference type="ARBA" id="ARBA00023295"/>
    </source>
</evidence>
<dbReference type="InterPro" id="IPR006047">
    <property type="entry name" value="GH13_cat_dom"/>
</dbReference>
<keyword evidence="5" id="KW-1185">Reference proteome</keyword>
<dbReference type="GO" id="GO:0005975">
    <property type="term" value="P:carbohydrate metabolic process"/>
    <property type="evidence" value="ECO:0007669"/>
    <property type="project" value="InterPro"/>
</dbReference>
<gene>
    <name evidence="4" type="ORF">H6A34_07865</name>
</gene>
<dbReference type="PANTHER" id="PTHR10357:SF210">
    <property type="entry name" value="MALTODEXTRIN GLUCOSIDASE"/>
    <property type="match status" value="1"/>
</dbReference>
<dbReference type="AlphaFoldDB" id="A0A938WTL3"/>
<dbReference type="Proteomes" id="UP000706891">
    <property type="component" value="Unassembled WGS sequence"/>
</dbReference>
<evidence type="ECO:0000313" key="4">
    <source>
        <dbReference type="EMBL" id="MBM6673790.1"/>
    </source>
</evidence>
<dbReference type="InterPro" id="IPR013780">
    <property type="entry name" value="Glyco_hydro_b"/>
</dbReference>
<evidence type="ECO:0000259" key="3">
    <source>
        <dbReference type="SMART" id="SM00642"/>
    </source>
</evidence>
<dbReference type="InterPro" id="IPR014756">
    <property type="entry name" value="Ig_E-set"/>
</dbReference>
<dbReference type="SUPFAM" id="SSF81296">
    <property type="entry name" value="E set domains"/>
    <property type="match status" value="1"/>
</dbReference>
<dbReference type="Pfam" id="PF09087">
    <property type="entry name" value="Cyc-maltodext_N"/>
    <property type="match status" value="1"/>
</dbReference>
<dbReference type="SUPFAM" id="SSF51445">
    <property type="entry name" value="(Trans)glycosidases"/>
    <property type="match status" value="1"/>
</dbReference>
<dbReference type="PANTHER" id="PTHR10357">
    <property type="entry name" value="ALPHA-AMYLASE FAMILY MEMBER"/>
    <property type="match status" value="1"/>
</dbReference>
<dbReference type="Pfam" id="PF00128">
    <property type="entry name" value="Alpha-amylase"/>
    <property type="match status" value="1"/>
</dbReference>
<dbReference type="Gene3D" id="2.60.40.10">
    <property type="entry name" value="Immunoglobulins"/>
    <property type="match status" value="1"/>
</dbReference>
<dbReference type="RefSeq" id="WP_205104694.1">
    <property type="nucleotide sequence ID" value="NZ_JACJJG010000036.1"/>
</dbReference>
<dbReference type="InterPro" id="IPR017853">
    <property type="entry name" value="GH"/>
</dbReference>
<dbReference type="GO" id="GO:0016798">
    <property type="term" value="F:hydrolase activity, acting on glycosyl bonds"/>
    <property type="evidence" value="ECO:0007669"/>
    <property type="project" value="UniProtKB-KW"/>
</dbReference>
<organism evidence="4 5">
    <name type="scientific">Marseilla massiliensis</name>
    <dbReference type="NCBI Taxonomy" id="1841864"/>
    <lineage>
        <taxon>Bacteria</taxon>
        <taxon>Pseudomonadati</taxon>
        <taxon>Bacteroidota</taxon>
        <taxon>Bacteroidia</taxon>
        <taxon>Bacteroidales</taxon>
        <taxon>Prevotellaceae</taxon>
        <taxon>Marseilla</taxon>
    </lineage>
</organism>
<dbReference type="SUPFAM" id="SSF51011">
    <property type="entry name" value="Glycosyl hydrolase domain"/>
    <property type="match status" value="1"/>
</dbReference>
<dbReference type="InterPro" id="IPR015171">
    <property type="entry name" value="Cyc-maltodext_N"/>
</dbReference>
<dbReference type="Gene3D" id="3.20.20.80">
    <property type="entry name" value="Glycosidases"/>
    <property type="match status" value="1"/>
</dbReference>
<dbReference type="SMART" id="SM00642">
    <property type="entry name" value="Aamy"/>
    <property type="match status" value="1"/>
</dbReference>
<sequence>MLHINKVDPPYWFAGLENKVLQLLLYGEDLKIIDVQTTIPHKSIIFKEGLGKKALILSISLKDSFIAGTYDITIDSGSHRVTIPYELKNKRNWDKSRKATITNEDVVYMLMPDRFAKEEIYSQNLQPENTPNKRHGGNIRGIINNLPYLRNLGITALWLTPVFENSEYHGYSITDFYNIEPCLGTLEDYKALVRLAHESGIKMVMDVVFNHCSIEHPWVKNPPSNDWFNGQNETTIRQTNYAVTTIFDPYASQIDRETTVKGWFTEKMPDLNITNEFVFRYLTQMTIWWIETTGIDAIRLDTYLYSDFDRLIEWQNIISKEYPGFSVIAETWVPEAAYTAKIQNEAYKKLCKNASFIVMDFAFQKRVEACYDGTNAYGKDALVYNHFLYDYLYSEPENTLVFLDNHDLPRWFSHVKSKSKLKQALAVLLTVPRIPQIYYGTEFLFKGDGDGKGDGNYRMDAFDALSVPDKFTANEIALFLRTVLNWRKTSQAISRGSMKHFIPQNGAYVFFRTYKEEKVMVLVNNTSKVSIVDMSLYQEELQGYKCGTDIITKREISLGSLLSVQKNGVFILELNRN</sequence>
<reference evidence="4" key="1">
    <citation type="submission" date="2020-08" db="EMBL/GenBank/DDBJ databases">
        <authorList>
            <person name="Cejkova D."/>
            <person name="Kubasova T."/>
            <person name="Jahodarova E."/>
            <person name="Rychlik I."/>
        </authorList>
    </citation>
    <scope>NUCLEOTIDE SEQUENCE</scope>
    <source>
        <strain evidence="4">An824</strain>
    </source>
</reference>
<feature type="domain" description="Glycosyl hydrolase family 13 catalytic" evidence="3">
    <location>
        <begin position="109"/>
        <end position="487"/>
    </location>
</feature>
<comment type="caution">
    <text evidence="4">The sequence shown here is derived from an EMBL/GenBank/DDBJ whole genome shotgun (WGS) entry which is preliminary data.</text>
</comment>
<dbReference type="InterPro" id="IPR013783">
    <property type="entry name" value="Ig-like_fold"/>
</dbReference>
<keyword evidence="1" id="KW-0378">Hydrolase</keyword>
<proteinExistence type="predicted"/>
<dbReference type="EMBL" id="JACJJG010000036">
    <property type="protein sequence ID" value="MBM6673790.1"/>
    <property type="molecule type" value="Genomic_DNA"/>
</dbReference>
<protein>
    <submittedName>
        <fullName evidence="4">Cyclomaltodextrinase C-terminal domain-containing protein</fullName>
    </submittedName>
</protein>
<accession>A0A938WTL3</accession>